<evidence type="ECO:0000256" key="4">
    <source>
        <dbReference type="PROSITE-ProRule" id="PRU00335"/>
    </source>
</evidence>
<feature type="DNA-binding region" description="H-T-H motif" evidence="4">
    <location>
        <begin position="93"/>
        <end position="112"/>
    </location>
</feature>
<dbReference type="SUPFAM" id="SSF48498">
    <property type="entry name" value="Tetracyclin repressor-like, C-terminal domain"/>
    <property type="match status" value="1"/>
</dbReference>
<dbReference type="Gene3D" id="1.10.10.60">
    <property type="entry name" value="Homeodomain-like"/>
    <property type="match status" value="1"/>
</dbReference>
<evidence type="ECO:0000313" key="7">
    <source>
        <dbReference type="EMBL" id="RAK61835.1"/>
    </source>
</evidence>
<dbReference type="Proteomes" id="UP000249842">
    <property type="component" value="Unassembled WGS sequence"/>
</dbReference>
<gene>
    <name evidence="7" type="ORF">DJ021_14610</name>
</gene>
<dbReference type="InterPro" id="IPR009057">
    <property type="entry name" value="Homeodomain-like_sf"/>
</dbReference>
<proteinExistence type="predicted"/>
<sequence>MGMVASACSSRRIRRSIWSRTISMPWPPIREPGSKVTPGDAPSPCQRRPPILSPSYNPEPRMRYAETHKEETRRRVVKTAAGAVRANGPDGVGVAKIMAQAGLTHGGFYAHFPNKEALVAAAIEEAFAQSRRRFGRITDGMAASRALETFVDSYVSMEHRTHPQQGCPASSLANYMPRQGAAVRAAFDGGVRGMIGQIAAWLPGENLAEREGLANSLLAEMSGAVALSRAVSDVALAERLLDECRTRIKARAGLAVAAQD</sequence>
<keyword evidence="2 4" id="KW-0238">DNA-binding</keyword>
<feature type="domain" description="HTH tetR-type" evidence="6">
    <location>
        <begin position="70"/>
        <end position="130"/>
    </location>
</feature>
<dbReference type="PANTHER" id="PTHR47506:SF7">
    <property type="entry name" value="TRANSCRIPTIONAL REGULATORY PROTEIN"/>
    <property type="match status" value="1"/>
</dbReference>
<organism evidence="7 8">
    <name type="scientific">Phenylobacterium hankyongense</name>
    <dbReference type="NCBI Taxonomy" id="1813876"/>
    <lineage>
        <taxon>Bacteria</taxon>
        <taxon>Pseudomonadati</taxon>
        <taxon>Pseudomonadota</taxon>
        <taxon>Alphaproteobacteria</taxon>
        <taxon>Caulobacterales</taxon>
        <taxon>Caulobacteraceae</taxon>
        <taxon>Phenylobacterium</taxon>
    </lineage>
</organism>
<protein>
    <submittedName>
        <fullName evidence="7">TetR/AcrR family transcriptional regulator</fullName>
    </submittedName>
</protein>
<keyword evidence="1" id="KW-0805">Transcription regulation</keyword>
<evidence type="ECO:0000256" key="2">
    <source>
        <dbReference type="ARBA" id="ARBA00023125"/>
    </source>
</evidence>
<dbReference type="AlphaFoldDB" id="A0A328B5I6"/>
<dbReference type="SUPFAM" id="SSF46689">
    <property type="entry name" value="Homeodomain-like"/>
    <property type="match status" value="1"/>
</dbReference>
<evidence type="ECO:0000256" key="3">
    <source>
        <dbReference type="ARBA" id="ARBA00023163"/>
    </source>
</evidence>
<dbReference type="Gene3D" id="1.10.357.10">
    <property type="entry name" value="Tetracycline Repressor, domain 2"/>
    <property type="match status" value="1"/>
</dbReference>
<dbReference type="Pfam" id="PF00440">
    <property type="entry name" value="TetR_N"/>
    <property type="match status" value="1"/>
</dbReference>
<name>A0A328B5I6_9CAUL</name>
<dbReference type="GO" id="GO:0003677">
    <property type="term" value="F:DNA binding"/>
    <property type="evidence" value="ECO:0007669"/>
    <property type="project" value="UniProtKB-UniRule"/>
</dbReference>
<accession>A0A328B5I6</accession>
<comment type="caution">
    <text evidence="7">The sequence shown here is derived from an EMBL/GenBank/DDBJ whole genome shotgun (WGS) entry which is preliminary data.</text>
</comment>
<dbReference type="PROSITE" id="PS50977">
    <property type="entry name" value="HTH_TETR_2"/>
    <property type="match status" value="1"/>
</dbReference>
<dbReference type="EMBL" id="QFYP01000001">
    <property type="protein sequence ID" value="RAK61835.1"/>
    <property type="molecule type" value="Genomic_DNA"/>
</dbReference>
<dbReference type="PANTHER" id="PTHR47506">
    <property type="entry name" value="TRANSCRIPTIONAL REGULATORY PROTEIN"/>
    <property type="match status" value="1"/>
</dbReference>
<evidence type="ECO:0000256" key="5">
    <source>
        <dbReference type="SAM" id="MobiDB-lite"/>
    </source>
</evidence>
<keyword evidence="8" id="KW-1185">Reference proteome</keyword>
<dbReference type="OrthoDB" id="9798857at2"/>
<evidence type="ECO:0000313" key="8">
    <source>
        <dbReference type="Proteomes" id="UP000249842"/>
    </source>
</evidence>
<dbReference type="InterPro" id="IPR001647">
    <property type="entry name" value="HTH_TetR"/>
</dbReference>
<keyword evidence="3" id="KW-0804">Transcription</keyword>
<evidence type="ECO:0000259" key="6">
    <source>
        <dbReference type="PROSITE" id="PS50977"/>
    </source>
</evidence>
<evidence type="ECO:0000256" key="1">
    <source>
        <dbReference type="ARBA" id="ARBA00023015"/>
    </source>
</evidence>
<reference evidence="8" key="1">
    <citation type="submission" date="2018-05" db="EMBL/GenBank/DDBJ databases">
        <authorList>
            <person name="Li X."/>
        </authorList>
    </citation>
    <scope>NUCLEOTIDE SEQUENCE [LARGE SCALE GENOMIC DNA]</scope>
    <source>
        <strain evidence="8">HKS-05</strain>
    </source>
</reference>
<feature type="region of interest" description="Disordered" evidence="5">
    <location>
        <begin position="28"/>
        <end position="60"/>
    </location>
</feature>
<dbReference type="InterPro" id="IPR036271">
    <property type="entry name" value="Tet_transcr_reg_TetR-rel_C_sf"/>
</dbReference>